<gene>
    <name evidence="3" type="ORF">QYF68_33070</name>
</gene>
<dbReference type="InterPro" id="IPR046461">
    <property type="entry name" value="TerL_ATPase"/>
</dbReference>
<keyword evidence="4" id="KW-1185">Reference proteome</keyword>
<dbReference type="RefSeq" id="WP_208674578.1">
    <property type="nucleotide sequence ID" value="NZ_CP070380.1"/>
</dbReference>
<dbReference type="Proteomes" id="UP001172687">
    <property type="component" value="Unassembled WGS sequence"/>
</dbReference>
<evidence type="ECO:0000259" key="2">
    <source>
        <dbReference type="Pfam" id="PF20441"/>
    </source>
</evidence>
<dbReference type="Gene3D" id="3.40.50.300">
    <property type="entry name" value="P-loop containing nucleotide triphosphate hydrolases"/>
    <property type="match status" value="1"/>
</dbReference>
<dbReference type="PANTHER" id="PTHR41287">
    <property type="match status" value="1"/>
</dbReference>
<proteinExistence type="predicted"/>
<dbReference type="InterPro" id="IPR046462">
    <property type="entry name" value="TerL_nuclease"/>
</dbReference>
<dbReference type="InterPro" id="IPR027417">
    <property type="entry name" value="P-loop_NTPase"/>
</dbReference>
<sequence length="484" mass="53071">MKAGPKGQVKAAPLDFSGLPEDRAGRRLGFIAEYLVVPKGVGAGEPVRLRPFQTEIIEGAFAPGVRTGLVSVARANGKTGLAAMLAVAELFVGDASAEVLVVASDQRQANITLRMAKRMIELNPELEKRAQIFADRIVVPHNDSLLLPLPAEPGALHGHDPSLLIVDELHVVTEATWEAVTSVSGKRPESLTLAISTPSSSPDCIMWRLVEHGRDGDDPAFYLKEFAAPDGCPTDDREAWRQANPALACEEPFLAEDGLEAARRTLREPVFRQLRLGQWVTGVEAWLPWGAWAECATDRVVRPRERVVLAFDGSASGDSTALVGCTLDGHIWLEGIWENPGDRGWRVPREDVTRAVDVAFTKYDVAELACDPWGWRSEIEDWAKRHGERRVVEWNTAHAARMAPATDRLYQAVVTNAVTHDGDSRMANHIAHCVAKSTPQGDLVSKDKRGSPRKIDAAVAAIVAFDRAAWHQQRNRKRVRSFAS</sequence>
<accession>A0ABT8HPE1</accession>
<evidence type="ECO:0000313" key="3">
    <source>
        <dbReference type="EMBL" id="MDN4522621.1"/>
    </source>
</evidence>
<name>A0ABT8HPE1_MYCAO</name>
<feature type="domain" description="Terminase large subunit-like ATPase" evidence="1">
    <location>
        <begin position="68"/>
        <end position="200"/>
    </location>
</feature>
<evidence type="ECO:0000259" key="1">
    <source>
        <dbReference type="Pfam" id="PF03354"/>
    </source>
</evidence>
<feature type="domain" description="Terminase large subunit-like endonuclease" evidence="2">
    <location>
        <begin position="360"/>
        <end position="471"/>
    </location>
</feature>
<protein>
    <submittedName>
        <fullName evidence="3">Terminase large subunit</fullName>
    </submittedName>
</protein>
<organism evidence="3 4">
    <name type="scientific">Mycolicibacterium austroafricanum</name>
    <name type="common">Mycobacterium austroafricanum</name>
    <dbReference type="NCBI Taxonomy" id="39687"/>
    <lineage>
        <taxon>Bacteria</taxon>
        <taxon>Bacillati</taxon>
        <taxon>Actinomycetota</taxon>
        <taxon>Actinomycetes</taxon>
        <taxon>Mycobacteriales</taxon>
        <taxon>Mycobacteriaceae</taxon>
        <taxon>Mycolicibacterium</taxon>
    </lineage>
</organism>
<dbReference type="Pfam" id="PF03354">
    <property type="entry name" value="TerL_ATPase"/>
    <property type="match status" value="1"/>
</dbReference>
<dbReference type="PANTHER" id="PTHR41287:SF1">
    <property type="entry name" value="PROTEIN YMFN"/>
    <property type="match status" value="1"/>
</dbReference>
<dbReference type="InterPro" id="IPR005021">
    <property type="entry name" value="Terminase_largesu-like"/>
</dbReference>
<reference evidence="3" key="1">
    <citation type="submission" date="2023-07" db="EMBL/GenBank/DDBJ databases">
        <title>Degradation of tert-butanol by M. austroafricanum TBA100.</title>
        <authorList>
            <person name="Helbich S."/>
            <person name="Vainshtein Y."/>
        </authorList>
    </citation>
    <scope>NUCLEOTIDE SEQUENCE</scope>
    <source>
        <strain evidence="3">TBA100</strain>
    </source>
</reference>
<comment type="caution">
    <text evidence="3">The sequence shown here is derived from an EMBL/GenBank/DDBJ whole genome shotgun (WGS) entry which is preliminary data.</text>
</comment>
<dbReference type="EMBL" id="JAUHTC010000101">
    <property type="protein sequence ID" value="MDN4522621.1"/>
    <property type="molecule type" value="Genomic_DNA"/>
</dbReference>
<evidence type="ECO:0000313" key="4">
    <source>
        <dbReference type="Proteomes" id="UP001172687"/>
    </source>
</evidence>
<dbReference type="Pfam" id="PF20441">
    <property type="entry name" value="TerL_nuclease"/>
    <property type="match status" value="1"/>
</dbReference>